<dbReference type="GO" id="GO:0048038">
    <property type="term" value="F:quinone binding"/>
    <property type="evidence" value="ECO:0007669"/>
    <property type="project" value="InterPro"/>
</dbReference>
<dbReference type="eggNOG" id="COG0535">
    <property type="taxonomic scope" value="Bacteria"/>
</dbReference>
<evidence type="ECO:0000313" key="5">
    <source>
        <dbReference type="Proteomes" id="UP000030021"/>
    </source>
</evidence>
<dbReference type="HOGENOM" id="CLU_163864_0_0_5"/>
<dbReference type="Gene3D" id="1.10.10.1150">
    <property type="entry name" value="Coenzyme PQQ synthesis protein D (PqqD)"/>
    <property type="match status" value="1"/>
</dbReference>
<dbReference type="InterPro" id="IPR041881">
    <property type="entry name" value="PqqD_sf"/>
</dbReference>
<keyword evidence="3" id="KW-0884">PQQ biosynthesis</keyword>
<name>A0A0A0HM08_9RHOB</name>
<evidence type="ECO:0000256" key="1">
    <source>
        <dbReference type="ARBA" id="ARBA00004886"/>
    </source>
</evidence>
<dbReference type="InterPro" id="IPR022479">
    <property type="entry name" value="PqqD_bac"/>
</dbReference>
<evidence type="ECO:0000313" key="4">
    <source>
        <dbReference type="EMBL" id="KGM87961.1"/>
    </source>
</evidence>
<dbReference type="AlphaFoldDB" id="A0A0A0HM08"/>
<organism evidence="4 5">
    <name type="scientific">Roseovarius mucosus DSM 17069</name>
    <dbReference type="NCBI Taxonomy" id="1288298"/>
    <lineage>
        <taxon>Bacteria</taxon>
        <taxon>Pseudomonadati</taxon>
        <taxon>Pseudomonadota</taxon>
        <taxon>Alphaproteobacteria</taxon>
        <taxon>Rhodobacterales</taxon>
        <taxon>Roseobacteraceae</taxon>
        <taxon>Roseovarius</taxon>
    </lineage>
</organism>
<sequence length="90" mass="10000">MTPDAIPHLPRGVRLHFDRVRQDWVLLAPERAVRLDPIGHAILSRVDGVQSFGALTADLAATFNAPLDDVTRDSAEFLAGLAERRFLEVR</sequence>
<dbReference type="Proteomes" id="UP000030021">
    <property type="component" value="Unassembled WGS sequence"/>
</dbReference>
<dbReference type="PATRIC" id="fig|1288298.3.peg.2123"/>
<gene>
    <name evidence="4" type="ORF">rosmuc_02106</name>
</gene>
<dbReference type="InterPro" id="IPR008792">
    <property type="entry name" value="PQQD"/>
</dbReference>
<dbReference type="GO" id="GO:0018189">
    <property type="term" value="P:pyrroloquinoline quinone biosynthetic process"/>
    <property type="evidence" value="ECO:0007669"/>
    <property type="project" value="UniProtKB-UniPathway"/>
</dbReference>
<accession>A0A0A0HM08</accession>
<comment type="pathway">
    <text evidence="1">Cofactor biosynthesis; pyrroloquinoline quinone biosynthesis.</text>
</comment>
<evidence type="ECO:0000256" key="2">
    <source>
        <dbReference type="ARBA" id="ARBA00011741"/>
    </source>
</evidence>
<dbReference type="UniPathway" id="UPA00539"/>
<dbReference type="OrthoDB" id="7995890at2"/>
<dbReference type="STRING" id="215743.ROSMUCSMR3_01476"/>
<proteinExistence type="predicted"/>
<dbReference type="EMBL" id="AONH01000011">
    <property type="protein sequence ID" value="KGM87961.1"/>
    <property type="molecule type" value="Genomic_DNA"/>
</dbReference>
<comment type="caution">
    <text evidence="4">The sequence shown here is derived from an EMBL/GenBank/DDBJ whole genome shotgun (WGS) entry which is preliminary data.</text>
</comment>
<comment type="subunit">
    <text evidence="2">Monomer. Interacts with PqqE.</text>
</comment>
<protein>
    <submittedName>
        <fullName evidence="4">Coenzyme PQQ biosynthesis protein PqqD</fullName>
    </submittedName>
</protein>
<evidence type="ECO:0000256" key="3">
    <source>
        <dbReference type="ARBA" id="ARBA00022905"/>
    </source>
</evidence>
<dbReference type="RefSeq" id="WP_037273080.1">
    <property type="nucleotide sequence ID" value="NZ_KN293980.1"/>
</dbReference>
<dbReference type="Pfam" id="PF05402">
    <property type="entry name" value="PqqD"/>
    <property type="match status" value="1"/>
</dbReference>
<dbReference type="NCBIfam" id="TIGR03859">
    <property type="entry name" value="PQQ_PqqD"/>
    <property type="match status" value="1"/>
</dbReference>
<reference evidence="4 5" key="1">
    <citation type="submission" date="2013-01" db="EMBL/GenBank/DDBJ databases">
        <authorList>
            <person name="Fiebig A."/>
            <person name="Goeker M."/>
            <person name="Klenk H.-P.P."/>
        </authorList>
    </citation>
    <scope>NUCLEOTIDE SEQUENCE [LARGE SCALE GENOMIC DNA]</scope>
    <source>
        <strain evidence="4 5">DSM 17069</strain>
    </source>
</reference>